<dbReference type="Gene3D" id="1.20.900.10">
    <property type="entry name" value="Dbl homology (DH) domain"/>
    <property type="match status" value="1"/>
</dbReference>
<dbReference type="CDD" id="cd00014">
    <property type="entry name" value="CH_SF"/>
    <property type="match status" value="1"/>
</dbReference>
<feature type="compositionally biased region" description="Gly residues" evidence="1">
    <location>
        <begin position="654"/>
        <end position="666"/>
    </location>
</feature>
<dbReference type="InterPro" id="IPR001331">
    <property type="entry name" value="GDS_CDC24_CS"/>
</dbReference>
<dbReference type="GO" id="GO:0005634">
    <property type="term" value="C:nucleus"/>
    <property type="evidence" value="ECO:0007669"/>
    <property type="project" value="TreeGrafter"/>
</dbReference>
<keyword evidence="5" id="KW-1185">Reference proteome</keyword>
<dbReference type="PANTHER" id="PTHR47339">
    <property type="entry name" value="CELL DIVISION CONTROL PROTEIN 24"/>
    <property type="match status" value="1"/>
</dbReference>
<dbReference type="SMART" id="SM00233">
    <property type="entry name" value="PH"/>
    <property type="match status" value="1"/>
</dbReference>
<dbReference type="PROSITE" id="PS50010">
    <property type="entry name" value="DH_2"/>
    <property type="match status" value="1"/>
</dbReference>
<reference evidence="4 5" key="1">
    <citation type="journal article" date="2015" name="Genome Announc.">
        <title>Draft Genome Sequence and Gene Annotation of the Entomopathogenic Fungus Verticillium hemipterigenum.</title>
        <authorList>
            <person name="Horn F."/>
            <person name="Habel A."/>
            <person name="Scharf D.H."/>
            <person name="Dworschak J."/>
            <person name="Brakhage A.A."/>
            <person name="Guthke R."/>
            <person name="Hertweck C."/>
            <person name="Linde J."/>
        </authorList>
    </citation>
    <scope>NUCLEOTIDE SEQUENCE [LARGE SCALE GENOMIC DNA]</scope>
</reference>
<dbReference type="InterPro" id="IPR053793">
    <property type="entry name" value="PB1-like"/>
</dbReference>
<dbReference type="Pfam" id="PF00564">
    <property type="entry name" value="PB1"/>
    <property type="match status" value="1"/>
</dbReference>
<dbReference type="PROSITE" id="PS51745">
    <property type="entry name" value="PB1"/>
    <property type="match status" value="1"/>
</dbReference>
<evidence type="ECO:0000313" key="4">
    <source>
        <dbReference type="EMBL" id="CEJ92530.1"/>
    </source>
</evidence>
<dbReference type="SUPFAM" id="SSF48065">
    <property type="entry name" value="DBL homology domain (DH-domain)"/>
    <property type="match status" value="1"/>
</dbReference>
<feature type="compositionally biased region" description="Polar residues" evidence="1">
    <location>
        <begin position="678"/>
        <end position="688"/>
    </location>
</feature>
<dbReference type="InterPro" id="IPR033511">
    <property type="entry name" value="Cdc24/Scd1_PH_dom"/>
</dbReference>
<dbReference type="InterPro" id="IPR053026">
    <property type="entry name" value="CDC42_GEF"/>
</dbReference>
<dbReference type="InterPro" id="IPR011993">
    <property type="entry name" value="PH-like_dom_sf"/>
</dbReference>
<feature type="compositionally biased region" description="Pro residues" evidence="1">
    <location>
        <begin position="635"/>
        <end position="646"/>
    </location>
</feature>
<dbReference type="Proteomes" id="UP000039046">
    <property type="component" value="Unassembled WGS sequence"/>
</dbReference>
<dbReference type="AlphaFoldDB" id="A0A0A1TMQ8"/>
<dbReference type="GO" id="GO:0031106">
    <property type="term" value="P:septin ring organization"/>
    <property type="evidence" value="ECO:0007669"/>
    <property type="project" value="TreeGrafter"/>
</dbReference>
<name>A0A0A1TMQ8_9HYPO</name>
<dbReference type="CDD" id="cd05992">
    <property type="entry name" value="PB1"/>
    <property type="match status" value="1"/>
</dbReference>
<feature type="compositionally biased region" description="Low complexity" evidence="1">
    <location>
        <begin position="607"/>
        <end position="623"/>
    </location>
</feature>
<dbReference type="Gene3D" id="3.10.20.90">
    <property type="entry name" value="Phosphatidylinositol 3-kinase Catalytic Subunit, Chain A, domain 1"/>
    <property type="match status" value="1"/>
</dbReference>
<evidence type="ECO:0000259" key="2">
    <source>
        <dbReference type="PROSITE" id="PS50010"/>
    </source>
</evidence>
<dbReference type="SUPFAM" id="SSF50729">
    <property type="entry name" value="PH domain-like"/>
    <property type="match status" value="1"/>
</dbReference>
<gene>
    <name evidence="4" type="ORF">VHEMI08179</name>
</gene>
<dbReference type="InterPro" id="IPR001849">
    <property type="entry name" value="PH_domain"/>
</dbReference>
<evidence type="ECO:0000259" key="3">
    <source>
        <dbReference type="PROSITE" id="PS51745"/>
    </source>
</evidence>
<feature type="compositionally biased region" description="Polar residues" evidence="1">
    <location>
        <begin position="846"/>
        <end position="865"/>
    </location>
</feature>
<dbReference type="InterPro" id="IPR000219">
    <property type="entry name" value="DH_dom"/>
</dbReference>
<dbReference type="GO" id="GO:0043332">
    <property type="term" value="C:mating projection tip"/>
    <property type="evidence" value="ECO:0007669"/>
    <property type="project" value="TreeGrafter"/>
</dbReference>
<protein>
    <submittedName>
        <fullName evidence="4">Putative Guanine-nucleotide exchange factor Cdc24</fullName>
    </submittedName>
</protein>
<dbReference type="InterPro" id="IPR000270">
    <property type="entry name" value="PB1_dom"/>
</dbReference>
<dbReference type="Gene3D" id="2.30.29.30">
    <property type="entry name" value="Pleckstrin-homology domain (PH domain)/Phosphotyrosine-binding domain (PTB)"/>
    <property type="match status" value="1"/>
</dbReference>
<dbReference type="SMART" id="SM00325">
    <property type="entry name" value="RhoGEF"/>
    <property type="match status" value="1"/>
</dbReference>
<dbReference type="SUPFAM" id="SSF54277">
    <property type="entry name" value="CAD &amp; PB1 domains"/>
    <property type="match status" value="1"/>
</dbReference>
<feature type="compositionally biased region" description="Polar residues" evidence="1">
    <location>
        <begin position="28"/>
        <end position="42"/>
    </location>
</feature>
<dbReference type="EMBL" id="CDHN01000004">
    <property type="protein sequence ID" value="CEJ92530.1"/>
    <property type="molecule type" value="Genomic_DNA"/>
</dbReference>
<dbReference type="PANTHER" id="PTHR47339:SF1">
    <property type="entry name" value="CELL DIVISION CONTROL PROTEIN 24"/>
    <property type="match status" value="1"/>
</dbReference>
<sequence>MANALLLRTNTAPTFPSRSAIAAERSSHQQTTMSSAPRTSQLSGSTAFAGSSASLNTLASSTSTIVPSPNGGPIVATANIINQKADASRSLYQICISLKNRLTQVPDFQPLIDDLDPSDPVDPLWNLFRRGYPLLLIYNALQPEVPLKVDDPNASEAKKSKIAIFKFIQACMKDLKLSPAETFVITDLMGDDTTGFVKVTQVVNYVLDLAEQGGHLLQVQPADEAAIPVPGTQMSYRDHIIKELVDTERKYVQDLENLHDLKKALEQKGTIPGDTIHSIFLNINAILDFQRRFLIRVEHTNSMPKDLQRWGASFCLHEASFNIYQPFISNQRKAAQIANQIFDKIQMVQHPVAMDFNTLDGFLLKPMQRLVKYPLLLKDLNKKTEDEEIKEDLAAGCEAAERVLHKANEAVNRDLLDEAVEDLITRVDDWKSHKVEQFGRLILHGVYGVLTGKADQEKDYEIYLFDCILLCCKEKKDRSTRSVGPKVKNKAAKLQLKGRIFMTNVTDIVSLSKPGSHSVQIWWKGDPGVENFTIKFLNEETMKKWAACLENQRKDNAPRASVSSDTMQSDFIWNQNNAGGLENPYLQADDDDDDFSGSSFPIPPASMPRTSSSSSMRQRSATMESQHSLSGVARAPPPRFPLPAPPGSLNVQTGQGGGASSPGLRGGDSYFSPIADSPASSRTSTTSGIFPGPAYQFPPKTSHPQQPGWDENSRYTAPAMPRAPSRDGTPPNSMNGRHPRGPSLPAMASSSQSAAQQQRSRSYSTTDAGISGVQRQRHPSQSNVPTVPSIPSHLAHDPTLARSQSGSPRNDLPIRANTNSPGRGHGHSGSVGGSMGQFPVQPLHARQTTPGSVGNIRTVSPSSPALPSGPMPGGADMPMPTQLKVRVNCDAGNYVTLVVGFNITYQSLIDRIDAKLNRFMNTSIGKGELKLRYQDEDGDFVTIESDDDIQIAFMEWREGMRNMYAGGVGEIELFCSGGEIVA</sequence>
<organism evidence="4 5">
    <name type="scientific">[Torrubiella] hemipterigena</name>
    <dbReference type="NCBI Taxonomy" id="1531966"/>
    <lineage>
        <taxon>Eukaryota</taxon>
        <taxon>Fungi</taxon>
        <taxon>Dikarya</taxon>
        <taxon>Ascomycota</taxon>
        <taxon>Pezizomycotina</taxon>
        <taxon>Sordariomycetes</taxon>
        <taxon>Hypocreomycetidae</taxon>
        <taxon>Hypocreales</taxon>
        <taxon>Clavicipitaceae</taxon>
        <taxon>Clavicipitaceae incertae sedis</taxon>
        <taxon>'Torrubiella' clade</taxon>
    </lineage>
</organism>
<dbReference type="GO" id="GO:0000935">
    <property type="term" value="C:division septum"/>
    <property type="evidence" value="ECO:0007669"/>
    <property type="project" value="TreeGrafter"/>
</dbReference>
<dbReference type="Pfam" id="PF00621">
    <property type="entry name" value="RhoGEF"/>
    <property type="match status" value="1"/>
</dbReference>
<dbReference type="Pfam" id="PF06395">
    <property type="entry name" value="CDC24"/>
    <property type="match status" value="1"/>
</dbReference>
<dbReference type="HOGENOM" id="CLU_007879_1_0_1"/>
<evidence type="ECO:0000313" key="5">
    <source>
        <dbReference type="Proteomes" id="UP000039046"/>
    </source>
</evidence>
<feature type="domain" description="PB1" evidence="3">
    <location>
        <begin position="880"/>
        <end position="978"/>
    </location>
</feature>
<dbReference type="PROSITE" id="PS00741">
    <property type="entry name" value="DH_1"/>
    <property type="match status" value="1"/>
</dbReference>
<evidence type="ECO:0000256" key="1">
    <source>
        <dbReference type="SAM" id="MobiDB-lite"/>
    </source>
</evidence>
<dbReference type="InterPro" id="IPR035899">
    <property type="entry name" value="DBL_dom_sf"/>
</dbReference>
<dbReference type="FunFam" id="3.10.20.90:FF:000176">
    <property type="entry name" value="Rho guanyl nucleotide exchange factor"/>
    <property type="match status" value="1"/>
</dbReference>
<dbReference type="CDD" id="cd13246">
    <property type="entry name" value="PH_Scd1"/>
    <property type="match status" value="1"/>
</dbReference>
<feature type="region of interest" description="Disordered" evidence="1">
    <location>
        <begin position="16"/>
        <end position="47"/>
    </location>
</feature>
<dbReference type="Pfam" id="PF15411">
    <property type="entry name" value="PH_10"/>
    <property type="match status" value="1"/>
</dbReference>
<dbReference type="GO" id="GO:0005737">
    <property type="term" value="C:cytoplasm"/>
    <property type="evidence" value="ECO:0007669"/>
    <property type="project" value="TreeGrafter"/>
</dbReference>
<dbReference type="GO" id="GO:0030010">
    <property type="term" value="P:establishment of cell polarity"/>
    <property type="evidence" value="ECO:0007669"/>
    <property type="project" value="TreeGrafter"/>
</dbReference>
<dbReference type="STRING" id="1531966.A0A0A1TMQ8"/>
<feature type="region of interest" description="Disordered" evidence="1">
    <location>
        <begin position="581"/>
        <end position="876"/>
    </location>
</feature>
<feature type="domain" description="DH" evidence="2">
    <location>
        <begin position="236"/>
        <end position="410"/>
    </location>
</feature>
<dbReference type="OrthoDB" id="1594986at2759"/>
<feature type="compositionally biased region" description="Low complexity" evidence="1">
    <location>
        <begin position="748"/>
        <end position="762"/>
    </location>
</feature>
<proteinExistence type="predicted"/>
<dbReference type="GO" id="GO:0035556">
    <property type="term" value="P:intracellular signal transduction"/>
    <property type="evidence" value="ECO:0007669"/>
    <property type="project" value="InterPro"/>
</dbReference>
<dbReference type="GO" id="GO:0005085">
    <property type="term" value="F:guanyl-nucleotide exchange factor activity"/>
    <property type="evidence" value="ECO:0007669"/>
    <property type="project" value="InterPro"/>
</dbReference>
<accession>A0A0A1TMQ8</accession>
<dbReference type="CDD" id="cd00160">
    <property type="entry name" value="RhoGEF"/>
    <property type="match status" value="1"/>
</dbReference>
<dbReference type="InterPro" id="IPR010481">
    <property type="entry name" value="Cdc24/Scd1_N"/>
</dbReference>